<dbReference type="Gene3D" id="1.10.274.70">
    <property type="match status" value="1"/>
</dbReference>
<organism evidence="3 4">
    <name type="scientific">Araneus ventricosus</name>
    <name type="common">Orbweaver spider</name>
    <name type="synonym">Epeira ventricosa</name>
    <dbReference type="NCBI Taxonomy" id="182803"/>
    <lineage>
        <taxon>Eukaryota</taxon>
        <taxon>Metazoa</taxon>
        <taxon>Ecdysozoa</taxon>
        <taxon>Arthropoda</taxon>
        <taxon>Chelicerata</taxon>
        <taxon>Arachnida</taxon>
        <taxon>Araneae</taxon>
        <taxon>Araneomorphae</taxon>
        <taxon>Entelegynae</taxon>
        <taxon>Araneoidea</taxon>
        <taxon>Araneidae</taxon>
        <taxon>Araneus</taxon>
    </lineage>
</organism>
<feature type="compositionally biased region" description="Polar residues" evidence="1">
    <location>
        <begin position="175"/>
        <end position="193"/>
    </location>
</feature>
<reference evidence="3 4" key="1">
    <citation type="journal article" date="2019" name="Sci. Rep.">
        <title>Orb-weaving spider Araneus ventricosus genome elucidates the spidroin gene catalogue.</title>
        <authorList>
            <person name="Kono N."/>
            <person name="Nakamura H."/>
            <person name="Ohtoshi R."/>
            <person name="Moran D.A.P."/>
            <person name="Shinohara A."/>
            <person name="Yoshida Y."/>
            <person name="Fujiwara M."/>
            <person name="Mori M."/>
            <person name="Tomita M."/>
            <person name="Arakawa K."/>
        </authorList>
    </citation>
    <scope>NUCLEOTIDE SEQUENCE [LARGE SCALE GENOMIC DNA]</scope>
</reference>
<evidence type="ECO:0000256" key="1">
    <source>
        <dbReference type="SAM" id="MobiDB-lite"/>
    </source>
</evidence>
<feature type="region of interest" description="Disordered" evidence="1">
    <location>
        <begin position="172"/>
        <end position="193"/>
    </location>
</feature>
<protein>
    <recommendedName>
        <fullName evidence="2">Spidroin N-terminal domain-containing protein</fullName>
    </recommendedName>
</protein>
<sequence length="193" mass="20783">MSTADTSLSHIKGRLYSRLPLSPNLRMSFPLRIAFAFIFAFLQLVAGAENCIWCNKKTENDFLDCVSKKITRNRELNIPPDVVEAMVTSLKAASSVINTSDNIKSEIMKGAFAGEVLGMVVSIQSPGRNTNSVVASVMGSIEECYIAVTGQSGTKFSSSINRAVTNMMLGEDSDSNGNEYSLSPETGFGSTCN</sequence>
<keyword evidence="4" id="KW-1185">Reference proteome</keyword>
<dbReference type="AlphaFoldDB" id="A0A4Y2JSI9"/>
<proteinExistence type="predicted"/>
<dbReference type="InterPro" id="IPR031913">
    <property type="entry name" value="Spidroin_N"/>
</dbReference>
<accession>A0A4Y2JSI9</accession>
<evidence type="ECO:0000313" key="3">
    <source>
        <dbReference type="EMBL" id="GBM92914.1"/>
    </source>
</evidence>
<evidence type="ECO:0000259" key="2">
    <source>
        <dbReference type="Pfam" id="PF16763"/>
    </source>
</evidence>
<gene>
    <name evidence="3" type="ORF">AVEN_149799_1</name>
</gene>
<name>A0A4Y2JSI9_ARAVE</name>
<dbReference type="Proteomes" id="UP000499080">
    <property type="component" value="Unassembled WGS sequence"/>
</dbReference>
<feature type="domain" description="Spidroin N-terminal" evidence="2">
    <location>
        <begin position="52"/>
        <end position="165"/>
    </location>
</feature>
<comment type="caution">
    <text evidence="3">The sequence shown here is derived from an EMBL/GenBank/DDBJ whole genome shotgun (WGS) entry which is preliminary data.</text>
</comment>
<dbReference type="EMBL" id="BGPR01003831">
    <property type="protein sequence ID" value="GBM92914.1"/>
    <property type="molecule type" value="Genomic_DNA"/>
</dbReference>
<dbReference type="InterPro" id="IPR038243">
    <property type="entry name" value="Spidroin_N_sf"/>
</dbReference>
<dbReference type="Pfam" id="PF16763">
    <property type="entry name" value="Spidroin_N"/>
    <property type="match status" value="1"/>
</dbReference>
<evidence type="ECO:0000313" key="4">
    <source>
        <dbReference type="Proteomes" id="UP000499080"/>
    </source>
</evidence>